<reference evidence="2 3" key="1">
    <citation type="submission" date="2013-12" db="EMBL/GenBank/DDBJ databases">
        <title>Draft genome of the parsitic nematode Ancylostoma duodenale.</title>
        <authorList>
            <person name="Mitreva M."/>
        </authorList>
    </citation>
    <scope>NUCLEOTIDE SEQUENCE [LARGE SCALE GENOMIC DNA]</scope>
    <source>
        <strain evidence="2 3">Zhejiang</strain>
    </source>
</reference>
<name>A0A0C2DAT1_9BILA</name>
<accession>A0A0C2DAT1</accession>
<dbReference type="AlphaFoldDB" id="A0A0C2DAT1"/>
<proteinExistence type="predicted"/>
<evidence type="ECO:0000313" key="2">
    <source>
        <dbReference type="EMBL" id="KIH59452.1"/>
    </source>
</evidence>
<organism evidence="2 3">
    <name type="scientific">Ancylostoma duodenale</name>
    <dbReference type="NCBI Taxonomy" id="51022"/>
    <lineage>
        <taxon>Eukaryota</taxon>
        <taxon>Metazoa</taxon>
        <taxon>Ecdysozoa</taxon>
        <taxon>Nematoda</taxon>
        <taxon>Chromadorea</taxon>
        <taxon>Rhabditida</taxon>
        <taxon>Rhabditina</taxon>
        <taxon>Rhabditomorpha</taxon>
        <taxon>Strongyloidea</taxon>
        <taxon>Ancylostomatidae</taxon>
        <taxon>Ancylostomatinae</taxon>
        <taxon>Ancylostoma</taxon>
    </lineage>
</organism>
<evidence type="ECO:0000256" key="1">
    <source>
        <dbReference type="SAM" id="MobiDB-lite"/>
    </source>
</evidence>
<sequence>MKMLPWSITRTDLVRNEKIREQFNVAPIADKLHLEEPGKRPKRRPKQQWLDTLHVDLKHVGAHSDQGYDRAKWVRRSGKRTPPTNGTTLKKKRRRKKIRHTTLLRHFRYVFTALQPQENDNGPGWNRNGLG</sequence>
<dbReference type="EMBL" id="KN731943">
    <property type="protein sequence ID" value="KIH59452.1"/>
    <property type="molecule type" value="Genomic_DNA"/>
</dbReference>
<evidence type="ECO:0000313" key="3">
    <source>
        <dbReference type="Proteomes" id="UP000054047"/>
    </source>
</evidence>
<feature type="region of interest" description="Disordered" evidence="1">
    <location>
        <begin position="76"/>
        <end position="97"/>
    </location>
</feature>
<keyword evidence="3" id="KW-1185">Reference proteome</keyword>
<dbReference type="Proteomes" id="UP000054047">
    <property type="component" value="Unassembled WGS sequence"/>
</dbReference>
<gene>
    <name evidence="2" type="ORF">ANCDUO_10318</name>
</gene>
<protein>
    <submittedName>
        <fullName evidence="2">Uncharacterized protein</fullName>
    </submittedName>
</protein>